<dbReference type="SUPFAM" id="SSF52949">
    <property type="entry name" value="Macro domain-like"/>
    <property type="match status" value="2"/>
</dbReference>
<dbReference type="GO" id="GO:0003714">
    <property type="term" value="F:transcription corepressor activity"/>
    <property type="evidence" value="ECO:0007669"/>
    <property type="project" value="TreeGrafter"/>
</dbReference>
<keyword evidence="2" id="KW-0328">Glycosyltransferase</keyword>
<keyword evidence="4" id="KW-0520">NAD</keyword>
<dbReference type="OrthoDB" id="6133115at2759"/>
<evidence type="ECO:0000256" key="3">
    <source>
        <dbReference type="ARBA" id="ARBA00022679"/>
    </source>
</evidence>
<dbReference type="AlphaFoldDB" id="A0A8C5I0S1"/>
<evidence type="ECO:0000313" key="7">
    <source>
        <dbReference type="Ensembl" id="ENSGWIP00000051479.1"/>
    </source>
</evidence>
<accession>A0A8C5I0S1</accession>
<dbReference type="GeneID" id="114480027"/>
<dbReference type="InterPro" id="IPR002589">
    <property type="entry name" value="Macro_dom"/>
</dbReference>
<dbReference type="Pfam" id="PF01661">
    <property type="entry name" value="Macro"/>
    <property type="match status" value="1"/>
</dbReference>
<dbReference type="GO" id="GO:0010629">
    <property type="term" value="P:negative regulation of gene expression"/>
    <property type="evidence" value="ECO:0007669"/>
    <property type="project" value="TreeGrafter"/>
</dbReference>
<dbReference type="InterPro" id="IPR052056">
    <property type="entry name" value="Mono-ARTD/PARP"/>
</dbReference>
<dbReference type="GO" id="GO:1990404">
    <property type="term" value="F:NAD+-protein mono-ADP-ribosyltransferase activity"/>
    <property type="evidence" value="ECO:0007669"/>
    <property type="project" value="TreeGrafter"/>
</dbReference>
<dbReference type="PANTHER" id="PTHR14453:SF107">
    <property type="entry name" value="POLY [ADP-RIBOSE] POLYMERASE"/>
    <property type="match status" value="1"/>
</dbReference>
<protein>
    <submittedName>
        <fullName evidence="7">Uncharacterized LOC114480027</fullName>
    </submittedName>
</protein>
<evidence type="ECO:0000256" key="5">
    <source>
        <dbReference type="ARBA" id="ARBA00023242"/>
    </source>
</evidence>
<dbReference type="GO" id="GO:0005737">
    <property type="term" value="C:cytoplasm"/>
    <property type="evidence" value="ECO:0007669"/>
    <property type="project" value="TreeGrafter"/>
</dbReference>
<reference evidence="7" key="2">
    <citation type="submission" date="2025-08" db="UniProtKB">
        <authorList>
            <consortium name="Ensembl"/>
        </authorList>
    </citation>
    <scope>IDENTIFICATION</scope>
</reference>
<proteinExistence type="predicted"/>
<sequence>MDLTQTDESFEKTLPLDIFLLNYLKDKPKAFSVLQNQLSSIGCTAELKLDEERAVVKGIKKNSEGATACIPDVNQILVDLSENYTVHYVTEPKQIKKLLQDVPIETDDLKVYTERGQVVIVGEVEAVKEKLADLQKNLLFRKELVISEKYKLMEEEFNREMLARYPEVKTTRVGSSIVLEGSDREVQAGAAKLLQLFLQIQERRIQLPPNLVAFMDSSGAVPKYQARFCQTLRHPVSFEVGPDLVLSSLSSDAIAVAEAAILRDLKEEVITLQGDTAASTDFNKVKELLIKAKNEANRDELKVEIAFIPASSGNTETKVRLVGYSKEVQKLKETLQDFQKKQFSTQEIFNLSHPELVNYSDKNLDLTGMNRSGEHVMADLDGDLSNLTKDHLVITGPGVQFYFDSDGKKDKASIERTCKVLIKECIQDLLQNTAPVSDLYDNINNGNSQYTMPKSTWQKTSATTNPLNKTKLEIKFGKLVDEEVDVLVVPMISRRVSFLTPYGKQLHEAAQKHLQKNLMTKKTPGNIMSIDAPPSLNSTKIFFIECQQWDGPKGRSLQGLRDGLKKCFNLCIREGYTSVALPVIGLEEALKFPSQKAIQVLRDELMLFGSYGNCGALSSIHIVINPDCQDSETFYKDLYRNLSMNLTFRDQEIFESVSSDLVNITACVDGGVNLQLVFGSIVDESTDVVVNTTDFANFQTAGVCKEILAVAGPAVEAELRKANVIRGHIFQTEPGSFPCKSIFHVNGEKETEVIEDLVCGIIGRCDRLGYKSVAIPAICTGQGGLDPDVVANTILQAIKKSLLSGPLQDLTHIRLVLFKMNVFMAFKKNAIRIFHSAAFKTVVDQPSSFLPPSFATFDPSTLRSSSSIQQTTFTVTGSRRDVDEAMSKLKQLYQAQCCSQTFRHEELQDLPPDDRTFLKQLVQVLGVHVEEDPSGQGRWTVSGLKDAVQQVMDVIQKRSN</sequence>
<name>A0A8C5I0S1_GOUWI</name>
<reference evidence="7" key="1">
    <citation type="submission" date="2020-06" db="EMBL/GenBank/DDBJ databases">
        <authorList>
            <consortium name="Wellcome Sanger Institute Data Sharing"/>
        </authorList>
    </citation>
    <scope>NUCLEOTIDE SEQUENCE [LARGE SCALE GENOMIC DNA]</scope>
</reference>
<reference evidence="7" key="3">
    <citation type="submission" date="2025-09" db="UniProtKB">
        <authorList>
            <consortium name="Ensembl"/>
        </authorList>
    </citation>
    <scope>IDENTIFICATION</scope>
</reference>
<dbReference type="GO" id="GO:0005634">
    <property type="term" value="C:nucleus"/>
    <property type="evidence" value="ECO:0007669"/>
    <property type="project" value="UniProtKB-SubCell"/>
</dbReference>
<evidence type="ECO:0000313" key="8">
    <source>
        <dbReference type="Proteomes" id="UP000694680"/>
    </source>
</evidence>
<organism evidence="7 8">
    <name type="scientific">Gouania willdenowi</name>
    <name type="common">Blunt-snouted clingfish</name>
    <name type="synonym">Lepadogaster willdenowi</name>
    <dbReference type="NCBI Taxonomy" id="441366"/>
    <lineage>
        <taxon>Eukaryota</taxon>
        <taxon>Metazoa</taxon>
        <taxon>Chordata</taxon>
        <taxon>Craniata</taxon>
        <taxon>Vertebrata</taxon>
        <taxon>Euteleostomi</taxon>
        <taxon>Actinopterygii</taxon>
        <taxon>Neopterygii</taxon>
        <taxon>Teleostei</taxon>
        <taxon>Neoteleostei</taxon>
        <taxon>Acanthomorphata</taxon>
        <taxon>Ovalentaria</taxon>
        <taxon>Blenniimorphae</taxon>
        <taxon>Blenniiformes</taxon>
        <taxon>Gobiesocoidei</taxon>
        <taxon>Gobiesocidae</taxon>
        <taxon>Gobiesocinae</taxon>
        <taxon>Gouania</taxon>
    </lineage>
</organism>
<dbReference type="GO" id="GO:0070212">
    <property type="term" value="P:protein poly-ADP-ribosylation"/>
    <property type="evidence" value="ECO:0007669"/>
    <property type="project" value="TreeGrafter"/>
</dbReference>
<keyword evidence="5" id="KW-0539">Nucleus</keyword>
<evidence type="ECO:0000256" key="4">
    <source>
        <dbReference type="ARBA" id="ARBA00023027"/>
    </source>
</evidence>
<keyword evidence="8" id="KW-1185">Reference proteome</keyword>
<dbReference type="GO" id="GO:0003950">
    <property type="term" value="F:NAD+ poly-ADP-ribosyltransferase activity"/>
    <property type="evidence" value="ECO:0007669"/>
    <property type="project" value="TreeGrafter"/>
</dbReference>
<dbReference type="PANTHER" id="PTHR14453">
    <property type="entry name" value="PARP/ZINC FINGER CCCH TYPE DOMAIN CONTAINING PROTEIN"/>
    <property type="match status" value="1"/>
</dbReference>
<dbReference type="PROSITE" id="PS51154">
    <property type="entry name" value="MACRO"/>
    <property type="match status" value="1"/>
</dbReference>
<gene>
    <name evidence="7" type="primary">LOC114480027</name>
</gene>
<dbReference type="SMART" id="SM00506">
    <property type="entry name" value="A1pp"/>
    <property type="match status" value="1"/>
</dbReference>
<comment type="subcellular location">
    <subcellularLocation>
        <location evidence="1">Nucleus</location>
    </subcellularLocation>
</comment>
<keyword evidence="3" id="KW-0808">Transferase</keyword>
<feature type="domain" description="Macro" evidence="6">
    <location>
        <begin position="661"/>
        <end position="834"/>
    </location>
</feature>
<evidence type="ECO:0000256" key="1">
    <source>
        <dbReference type="ARBA" id="ARBA00004123"/>
    </source>
</evidence>
<dbReference type="Ensembl" id="ENSGWIT00000055572.1">
    <property type="protein sequence ID" value="ENSGWIP00000051479.1"/>
    <property type="gene ID" value="ENSGWIG00000024944.1"/>
</dbReference>
<dbReference type="Gene3D" id="3.40.220.10">
    <property type="entry name" value="Leucine Aminopeptidase, subunit E, domain 1"/>
    <property type="match status" value="2"/>
</dbReference>
<evidence type="ECO:0000259" key="6">
    <source>
        <dbReference type="PROSITE" id="PS51154"/>
    </source>
</evidence>
<dbReference type="InterPro" id="IPR043472">
    <property type="entry name" value="Macro_dom-like"/>
</dbReference>
<dbReference type="RefSeq" id="XP_028329610.1">
    <property type="nucleotide sequence ID" value="XM_028473809.1"/>
</dbReference>
<dbReference type="Proteomes" id="UP000694680">
    <property type="component" value="Chromosome 18"/>
</dbReference>
<evidence type="ECO:0000256" key="2">
    <source>
        <dbReference type="ARBA" id="ARBA00022676"/>
    </source>
</evidence>